<name>A0A2P2ITX9_RHIMU</name>
<evidence type="ECO:0000313" key="1">
    <source>
        <dbReference type="EMBL" id="MBW84637.1"/>
    </source>
</evidence>
<protein>
    <submittedName>
        <fullName evidence="1">Uncharacterized protein</fullName>
    </submittedName>
</protein>
<dbReference type="AlphaFoldDB" id="A0A2P2ITX9"/>
<accession>A0A2P2ITX9</accession>
<organism evidence="1">
    <name type="scientific">Rhizophora mucronata</name>
    <name type="common">Asiatic mangrove</name>
    <dbReference type="NCBI Taxonomy" id="61149"/>
    <lineage>
        <taxon>Eukaryota</taxon>
        <taxon>Viridiplantae</taxon>
        <taxon>Streptophyta</taxon>
        <taxon>Embryophyta</taxon>
        <taxon>Tracheophyta</taxon>
        <taxon>Spermatophyta</taxon>
        <taxon>Magnoliopsida</taxon>
        <taxon>eudicotyledons</taxon>
        <taxon>Gunneridae</taxon>
        <taxon>Pentapetalae</taxon>
        <taxon>rosids</taxon>
        <taxon>fabids</taxon>
        <taxon>Malpighiales</taxon>
        <taxon>Rhizophoraceae</taxon>
        <taxon>Rhizophora</taxon>
    </lineage>
</organism>
<sequence length="23" mass="2827">MSRKQSTQKFKCVRLKNRSFIKL</sequence>
<proteinExistence type="predicted"/>
<reference evidence="1" key="1">
    <citation type="submission" date="2018-02" db="EMBL/GenBank/DDBJ databases">
        <title>Rhizophora mucronata_Transcriptome.</title>
        <authorList>
            <person name="Meera S.P."/>
            <person name="Sreeshan A."/>
            <person name="Augustine A."/>
        </authorList>
    </citation>
    <scope>NUCLEOTIDE SEQUENCE</scope>
    <source>
        <tissue evidence="1">Leaf</tissue>
    </source>
</reference>
<dbReference type="EMBL" id="GGEC01004154">
    <property type="protein sequence ID" value="MBW84637.1"/>
    <property type="molecule type" value="Transcribed_RNA"/>
</dbReference>